<comment type="caution">
    <text evidence="1">The sequence shown here is derived from an EMBL/GenBank/DDBJ whole genome shotgun (WGS) entry which is preliminary data.</text>
</comment>
<gene>
    <name evidence="1" type="ORF">S03H2_11594</name>
</gene>
<organism evidence="1">
    <name type="scientific">marine sediment metagenome</name>
    <dbReference type="NCBI Taxonomy" id="412755"/>
    <lineage>
        <taxon>unclassified sequences</taxon>
        <taxon>metagenomes</taxon>
        <taxon>ecological metagenomes</taxon>
    </lineage>
</organism>
<dbReference type="EMBL" id="BARU01005909">
    <property type="protein sequence ID" value="GAH42997.1"/>
    <property type="molecule type" value="Genomic_DNA"/>
</dbReference>
<sequence>MVRKSLHETTFPKVKKFMSESDKAVTAKDVAQFLGMSHSGASSVMQLMEIFKMVQKVKRGGTYFVLKDVYDDEQIEAMLP</sequence>
<evidence type="ECO:0000313" key="1">
    <source>
        <dbReference type="EMBL" id="GAH42997.1"/>
    </source>
</evidence>
<feature type="non-terminal residue" evidence="1">
    <location>
        <position position="80"/>
    </location>
</feature>
<dbReference type="AlphaFoldDB" id="X1FDG4"/>
<proteinExistence type="predicted"/>
<name>X1FDG4_9ZZZZ</name>
<accession>X1FDG4</accession>
<protein>
    <submittedName>
        <fullName evidence="1">Uncharacterized protein</fullName>
    </submittedName>
</protein>
<reference evidence="1" key="1">
    <citation type="journal article" date="2014" name="Front. Microbiol.">
        <title>High frequency of phylogenetically diverse reductive dehalogenase-homologous genes in deep subseafloor sedimentary metagenomes.</title>
        <authorList>
            <person name="Kawai M."/>
            <person name="Futagami T."/>
            <person name="Toyoda A."/>
            <person name="Takaki Y."/>
            <person name="Nishi S."/>
            <person name="Hori S."/>
            <person name="Arai W."/>
            <person name="Tsubouchi T."/>
            <person name="Morono Y."/>
            <person name="Uchiyama I."/>
            <person name="Ito T."/>
            <person name="Fujiyama A."/>
            <person name="Inagaki F."/>
            <person name="Takami H."/>
        </authorList>
    </citation>
    <scope>NUCLEOTIDE SEQUENCE</scope>
    <source>
        <strain evidence="1">Expedition CK06-06</strain>
    </source>
</reference>